<dbReference type="AlphaFoldDB" id="A0A8J6N6E8"/>
<dbReference type="Proteomes" id="UP000603545">
    <property type="component" value="Unassembled WGS sequence"/>
</dbReference>
<comment type="caution">
    <text evidence="1">The sequence shown here is derived from an EMBL/GenBank/DDBJ whole genome shotgun (WGS) entry which is preliminary data.</text>
</comment>
<evidence type="ECO:0000313" key="1">
    <source>
        <dbReference type="EMBL" id="MBC8200374.1"/>
    </source>
</evidence>
<evidence type="ECO:0000313" key="2">
    <source>
        <dbReference type="Proteomes" id="UP000603545"/>
    </source>
</evidence>
<gene>
    <name evidence="1" type="ORF">H8E80_10120</name>
</gene>
<reference evidence="1 2" key="1">
    <citation type="submission" date="2020-08" db="EMBL/GenBank/DDBJ databases">
        <title>Bridging the membrane lipid divide: bacteria of the FCB group superphylum have the potential to synthesize archaeal ether lipids.</title>
        <authorList>
            <person name="Villanueva L."/>
            <person name="Von Meijenfeldt F.A.B."/>
            <person name="Westbye A.B."/>
            <person name="Yadav S."/>
            <person name="Hopmans E.C."/>
            <person name="Dutilh B.E."/>
            <person name="Sinninghe Damste J.S."/>
        </authorList>
    </citation>
    <scope>NUCLEOTIDE SEQUENCE [LARGE SCALE GENOMIC DNA]</scope>
    <source>
        <strain evidence="1">NIOZ-UU82</strain>
    </source>
</reference>
<name>A0A8J6N6E8_9BACT</name>
<protein>
    <submittedName>
        <fullName evidence="1">Uncharacterized protein</fullName>
    </submittedName>
</protein>
<dbReference type="EMBL" id="JACNLL010000101">
    <property type="protein sequence ID" value="MBC8200374.1"/>
    <property type="molecule type" value="Genomic_DNA"/>
</dbReference>
<accession>A0A8J6N6E8</accession>
<proteinExistence type="predicted"/>
<sequence length="83" mass="9500">MQEEYAGTLLEDGHISIPKEIIAKLKIDRGSRLRVIVKVEKGISKKKILSYAGLLSDLTAEEQKRFDESIERRSLFGQRKVEI</sequence>
<organism evidence="1 2">
    <name type="scientific">Candidatus Desulfaltia bathyphila</name>
    <dbReference type="NCBI Taxonomy" id="2841697"/>
    <lineage>
        <taxon>Bacteria</taxon>
        <taxon>Pseudomonadati</taxon>
        <taxon>Thermodesulfobacteriota</taxon>
        <taxon>Desulfobacteria</taxon>
        <taxon>Desulfobacterales</taxon>
        <taxon>Desulfobacterales incertae sedis</taxon>
        <taxon>Candidatus Desulfaltia</taxon>
    </lineage>
</organism>